<organism evidence="2">
    <name type="scientific">Cereibacter sphaeroides (strain ATCC 17025 / ATH 2.4.3)</name>
    <name type="common">Rhodobacter sphaeroides</name>
    <dbReference type="NCBI Taxonomy" id="349102"/>
    <lineage>
        <taxon>Bacteria</taxon>
        <taxon>Pseudomonadati</taxon>
        <taxon>Pseudomonadota</taxon>
        <taxon>Alphaproteobacteria</taxon>
        <taxon>Rhodobacterales</taxon>
        <taxon>Paracoccaceae</taxon>
        <taxon>Cereibacter</taxon>
    </lineage>
</organism>
<gene>
    <name evidence="2" type="ordered locus">Rsph17025_1741</name>
</gene>
<name>A4WTC0_CERS5</name>
<reference evidence="2" key="1">
    <citation type="submission" date="2007-04" db="EMBL/GenBank/DDBJ databases">
        <title>Complete sequence of chromosome of Rhodobacter sphaeroides ATCC 17025.</title>
        <authorList>
            <consortium name="US DOE Joint Genome Institute"/>
            <person name="Copeland A."/>
            <person name="Lucas S."/>
            <person name="Lapidus A."/>
            <person name="Barry K."/>
            <person name="Detter J.C."/>
            <person name="Glavina del Rio T."/>
            <person name="Hammon N."/>
            <person name="Israni S."/>
            <person name="Dalin E."/>
            <person name="Tice H."/>
            <person name="Pitluck S."/>
            <person name="Chertkov O."/>
            <person name="Brettin T."/>
            <person name="Bruce D."/>
            <person name="Han C."/>
            <person name="Schmutz J."/>
            <person name="Larimer F."/>
            <person name="Land M."/>
            <person name="Hauser L."/>
            <person name="Kyrpides N."/>
            <person name="Kim E."/>
            <person name="Richardson P."/>
            <person name="Mackenzie C."/>
            <person name="Choudhary M."/>
            <person name="Donohue T.J."/>
            <person name="Kaplan S."/>
        </authorList>
    </citation>
    <scope>NUCLEOTIDE SEQUENCE [LARGE SCALE GENOMIC DNA]</scope>
    <source>
        <strain evidence="2">ATCC 17025</strain>
    </source>
</reference>
<evidence type="ECO:0000256" key="1">
    <source>
        <dbReference type="SAM" id="MobiDB-lite"/>
    </source>
</evidence>
<protein>
    <submittedName>
        <fullName evidence="2">Uncharacterized protein</fullName>
    </submittedName>
</protein>
<dbReference type="HOGENOM" id="CLU_171832_0_0_5"/>
<feature type="region of interest" description="Disordered" evidence="1">
    <location>
        <begin position="1"/>
        <end position="21"/>
    </location>
</feature>
<sequence length="112" mass="12422">MTYAAPFSRHEIASSSKPLAKAQDGANMRKYLAQNDIQAKASRKRFARMLWRAFPSDSERDLAATAAPVLGVSERQVRNWLQCEHDAAARHVFAVMAIACGEEIFSIIEGRG</sequence>
<dbReference type="EMBL" id="CP000661">
    <property type="protein sequence ID" value="ABP70634.1"/>
    <property type="molecule type" value="Genomic_DNA"/>
</dbReference>
<accession>A4WTC0</accession>
<dbReference type="KEGG" id="rsq:Rsph17025_1741"/>
<dbReference type="AlphaFoldDB" id="A4WTC0"/>
<dbReference type="eggNOG" id="ENOG50338HD">
    <property type="taxonomic scope" value="Bacteria"/>
</dbReference>
<evidence type="ECO:0000313" key="2">
    <source>
        <dbReference type="EMBL" id="ABP70634.1"/>
    </source>
</evidence>
<proteinExistence type="predicted"/>
<dbReference type="STRING" id="349102.Rsph17025_1741"/>